<keyword evidence="5 9" id="KW-1133">Transmembrane helix</keyword>
<keyword evidence="7" id="KW-0813">Transport</keyword>
<evidence type="ECO:0000313" key="10">
    <source>
        <dbReference type="EMBL" id="KFI28010.1"/>
    </source>
</evidence>
<organism evidence="10 11">
    <name type="scientific">Paenirhodobacter enshiensis</name>
    <dbReference type="NCBI Taxonomy" id="1105367"/>
    <lineage>
        <taxon>Bacteria</taxon>
        <taxon>Pseudomonadati</taxon>
        <taxon>Pseudomonadota</taxon>
        <taxon>Alphaproteobacteria</taxon>
        <taxon>Rhodobacterales</taxon>
        <taxon>Rhodobacter group</taxon>
        <taxon>Paenirhodobacter</taxon>
    </lineage>
</organism>
<feature type="region of interest" description="Disordered" evidence="8">
    <location>
        <begin position="1"/>
        <end position="20"/>
    </location>
</feature>
<evidence type="ECO:0000313" key="11">
    <source>
        <dbReference type="Proteomes" id="UP000028824"/>
    </source>
</evidence>
<sequence length="164" mass="17129">MSAGVMSKGDGGGRRRRGGRNHKVMAEINVTPMVDVMLVLLVIFMVAAPMMTVGVPLDLPKTAAKAVAAEQEQPLTVSLQKDGTVSVMTTTVPQSELVERLKAISAERKSDKVYLRADGGIAYSQVVQVMGAMNAGGFSNIILVTDTGGPQMGGKSSGKPAARN</sequence>
<gene>
    <name evidence="10" type="ORF">CG50_13910</name>
</gene>
<dbReference type="eggNOG" id="COG0848">
    <property type="taxonomic scope" value="Bacteria"/>
</dbReference>
<comment type="caution">
    <text evidence="10">The sequence shown here is derived from an EMBL/GenBank/DDBJ whole genome shotgun (WGS) entry which is preliminary data.</text>
</comment>
<dbReference type="GO" id="GO:0005886">
    <property type="term" value="C:plasma membrane"/>
    <property type="evidence" value="ECO:0007669"/>
    <property type="project" value="UniProtKB-SubCell"/>
</dbReference>
<dbReference type="GO" id="GO:0022857">
    <property type="term" value="F:transmembrane transporter activity"/>
    <property type="evidence" value="ECO:0007669"/>
    <property type="project" value="InterPro"/>
</dbReference>
<dbReference type="Gene3D" id="3.30.420.270">
    <property type="match status" value="1"/>
</dbReference>
<dbReference type="STRING" id="1105367.CG50_13910"/>
<dbReference type="Pfam" id="PF02472">
    <property type="entry name" value="ExbD"/>
    <property type="match status" value="1"/>
</dbReference>
<dbReference type="GO" id="GO:0015031">
    <property type="term" value="P:protein transport"/>
    <property type="evidence" value="ECO:0007669"/>
    <property type="project" value="UniProtKB-KW"/>
</dbReference>
<evidence type="ECO:0000256" key="4">
    <source>
        <dbReference type="ARBA" id="ARBA00022692"/>
    </source>
</evidence>
<keyword evidence="4 7" id="KW-0812">Transmembrane</keyword>
<evidence type="ECO:0000256" key="9">
    <source>
        <dbReference type="SAM" id="Phobius"/>
    </source>
</evidence>
<dbReference type="OrthoDB" id="9798629at2"/>
<dbReference type="PANTHER" id="PTHR30558">
    <property type="entry name" value="EXBD MEMBRANE COMPONENT OF PMF-DRIVEN MACROMOLECULE IMPORT SYSTEM"/>
    <property type="match status" value="1"/>
</dbReference>
<keyword evidence="3" id="KW-1003">Cell membrane</keyword>
<keyword evidence="6 9" id="KW-0472">Membrane</keyword>
<reference evidence="10 11" key="1">
    <citation type="submission" date="2014-03" db="EMBL/GenBank/DDBJ databases">
        <title>Genome of Paenirhodobacter enshiensis DW2-9.</title>
        <authorList>
            <person name="Wang D."/>
            <person name="Wang G."/>
        </authorList>
    </citation>
    <scope>NUCLEOTIDE SEQUENCE [LARGE SCALE GENOMIC DNA]</scope>
    <source>
        <strain evidence="10 11">DW2-9</strain>
    </source>
</reference>
<feature type="transmembrane region" description="Helical" evidence="9">
    <location>
        <begin position="36"/>
        <end position="57"/>
    </location>
</feature>
<evidence type="ECO:0000256" key="7">
    <source>
        <dbReference type="RuleBase" id="RU003879"/>
    </source>
</evidence>
<protein>
    <submittedName>
        <fullName evidence="10">Biopolymer transporter ExbD</fullName>
    </submittedName>
</protein>
<dbReference type="RefSeq" id="WP_036636031.1">
    <property type="nucleotide sequence ID" value="NZ_JAYRMG010000010.1"/>
</dbReference>
<evidence type="ECO:0000256" key="8">
    <source>
        <dbReference type="SAM" id="MobiDB-lite"/>
    </source>
</evidence>
<dbReference type="EMBL" id="JFZB01000007">
    <property type="protein sequence ID" value="KFI28010.1"/>
    <property type="molecule type" value="Genomic_DNA"/>
</dbReference>
<dbReference type="AlphaFoldDB" id="A0A086Y160"/>
<dbReference type="PANTHER" id="PTHR30558:SF7">
    <property type="entry name" value="TOL-PAL SYSTEM PROTEIN TOLR"/>
    <property type="match status" value="1"/>
</dbReference>
<dbReference type="InterPro" id="IPR003400">
    <property type="entry name" value="ExbD"/>
</dbReference>
<comment type="similarity">
    <text evidence="2 7">Belongs to the ExbD/TolR family.</text>
</comment>
<proteinExistence type="inferred from homology"/>
<evidence type="ECO:0000256" key="6">
    <source>
        <dbReference type="ARBA" id="ARBA00023136"/>
    </source>
</evidence>
<evidence type="ECO:0000256" key="3">
    <source>
        <dbReference type="ARBA" id="ARBA00022475"/>
    </source>
</evidence>
<name>A0A086Y160_9RHOB</name>
<accession>A0A086Y160</accession>
<keyword evidence="11" id="KW-1185">Reference proteome</keyword>
<evidence type="ECO:0000256" key="5">
    <source>
        <dbReference type="ARBA" id="ARBA00022989"/>
    </source>
</evidence>
<evidence type="ECO:0000256" key="2">
    <source>
        <dbReference type="ARBA" id="ARBA00005811"/>
    </source>
</evidence>
<comment type="subcellular location">
    <subcellularLocation>
        <location evidence="1">Cell membrane</location>
        <topology evidence="1">Single-pass membrane protein</topology>
    </subcellularLocation>
    <subcellularLocation>
        <location evidence="7">Cell membrane</location>
        <topology evidence="7">Single-pass type II membrane protein</topology>
    </subcellularLocation>
</comment>
<evidence type="ECO:0000256" key="1">
    <source>
        <dbReference type="ARBA" id="ARBA00004162"/>
    </source>
</evidence>
<keyword evidence="7" id="KW-0653">Protein transport</keyword>
<dbReference type="Proteomes" id="UP000028824">
    <property type="component" value="Unassembled WGS sequence"/>
</dbReference>